<evidence type="ECO:0000313" key="2">
    <source>
        <dbReference type="Proteomes" id="UP000656813"/>
    </source>
</evidence>
<name>A0A8J3ELX5_9BACL</name>
<evidence type="ECO:0000313" key="1">
    <source>
        <dbReference type="EMBL" id="GGH78215.1"/>
    </source>
</evidence>
<dbReference type="EMBL" id="BMFV01000006">
    <property type="protein sequence ID" value="GGH78215.1"/>
    <property type="molecule type" value="Genomic_DNA"/>
</dbReference>
<reference evidence="1" key="2">
    <citation type="submission" date="2020-09" db="EMBL/GenBank/DDBJ databases">
        <authorList>
            <person name="Sun Q."/>
            <person name="Zhou Y."/>
        </authorList>
    </citation>
    <scope>NUCLEOTIDE SEQUENCE</scope>
    <source>
        <strain evidence="1">CGMCC 1.12777</strain>
    </source>
</reference>
<dbReference type="Proteomes" id="UP000656813">
    <property type="component" value="Unassembled WGS sequence"/>
</dbReference>
<keyword evidence="2" id="KW-1185">Reference proteome</keyword>
<sequence length="85" mass="9504">MIISERDPGTTFKRRHVPAKTRGIKASSPSDSDYPFCVDCLSECLTTSDCYFYEKAKSCRGISTASATYNSKQKLSFILICITFD</sequence>
<reference evidence="1" key="1">
    <citation type="journal article" date="2014" name="Int. J. Syst. Evol. Microbiol.">
        <title>Complete genome sequence of Corynebacterium casei LMG S-19264T (=DSM 44701T), isolated from a smear-ripened cheese.</title>
        <authorList>
            <consortium name="US DOE Joint Genome Institute (JGI-PGF)"/>
            <person name="Walter F."/>
            <person name="Albersmeier A."/>
            <person name="Kalinowski J."/>
            <person name="Ruckert C."/>
        </authorList>
    </citation>
    <scope>NUCLEOTIDE SEQUENCE</scope>
    <source>
        <strain evidence="1">CGMCC 1.12777</strain>
    </source>
</reference>
<organism evidence="1 2">
    <name type="scientific">Pullulanibacillus pueri</name>
    <dbReference type="NCBI Taxonomy" id="1437324"/>
    <lineage>
        <taxon>Bacteria</taxon>
        <taxon>Bacillati</taxon>
        <taxon>Bacillota</taxon>
        <taxon>Bacilli</taxon>
        <taxon>Bacillales</taxon>
        <taxon>Sporolactobacillaceae</taxon>
        <taxon>Pullulanibacillus</taxon>
    </lineage>
</organism>
<dbReference type="AlphaFoldDB" id="A0A8J3ELX5"/>
<proteinExistence type="predicted"/>
<protein>
    <submittedName>
        <fullName evidence="1">Uncharacterized protein</fullName>
    </submittedName>
</protein>
<gene>
    <name evidence="1" type="ORF">GCM10007096_11300</name>
</gene>
<comment type="caution">
    <text evidence="1">The sequence shown here is derived from an EMBL/GenBank/DDBJ whole genome shotgun (WGS) entry which is preliminary data.</text>
</comment>
<accession>A0A8J3ELX5</accession>